<dbReference type="EMBL" id="MN740868">
    <property type="protein sequence ID" value="QHU15830.1"/>
    <property type="molecule type" value="Genomic_DNA"/>
</dbReference>
<keyword evidence="1" id="KW-0472">Membrane</keyword>
<accession>A0A6C0KGM6</accession>
<feature type="transmembrane region" description="Helical" evidence="1">
    <location>
        <begin position="18"/>
        <end position="35"/>
    </location>
</feature>
<dbReference type="AlphaFoldDB" id="A0A6C0KGM6"/>
<keyword evidence="1" id="KW-1133">Transmembrane helix</keyword>
<name>A0A6C0KGM6_9ZZZZ</name>
<evidence type="ECO:0000256" key="1">
    <source>
        <dbReference type="SAM" id="Phobius"/>
    </source>
</evidence>
<sequence length="38" mass="4588">MEHIFLDFKSINKMIRDLMYIVIILFLLVLLSLKNEGY</sequence>
<protein>
    <submittedName>
        <fullName evidence="2">Uncharacterized protein</fullName>
    </submittedName>
</protein>
<organism evidence="2">
    <name type="scientific">viral metagenome</name>
    <dbReference type="NCBI Taxonomy" id="1070528"/>
    <lineage>
        <taxon>unclassified sequences</taxon>
        <taxon>metagenomes</taxon>
        <taxon>organismal metagenomes</taxon>
    </lineage>
</organism>
<reference evidence="2" key="1">
    <citation type="journal article" date="2020" name="Nature">
        <title>Giant virus diversity and host interactions through global metagenomics.</title>
        <authorList>
            <person name="Schulz F."/>
            <person name="Roux S."/>
            <person name="Paez-Espino D."/>
            <person name="Jungbluth S."/>
            <person name="Walsh D.A."/>
            <person name="Denef V.J."/>
            <person name="McMahon K.D."/>
            <person name="Konstantinidis K.T."/>
            <person name="Eloe-Fadrosh E.A."/>
            <person name="Kyrpides N.C."/>
            <person name="Woyke T."/>
        </authorList>
    </citation>
    <scope>NUCLEOTIDE SEQUENCE</scope>
    <source>
        <strain evidence="2">GVMAG-S-3300010158-109</strain>
    </source>
</reference>
<evidence type="ECO:0000313" key="2">
    <source>
        <dbReference type="EMBL" id="QHU15830.1"/>
    </source>
</evidence>
<keyword evidence="1" id="KW-0812">Transmembrane</keyword>
<proteinExistence type="predicted"/>